<gene>
    <name evidence="1" type="ORF">NCTC13315_00806</name>
</gene>
<sequence length="358" mass="39937">MASRESDVHDRIRQLRQCGRHWGEDVNLGADSSRVGPDAWYETAVLGTVGLNGNNPGEGPGVIIRDIEHKDIDMLWTAGLIGCMGLAITGRDAEGRLDVFFSHARQYDKTTATTDAANPIHLAKEFVDSHDGVRVFWGTDFFVGHDVSTAQVNRHKAQQKLSNDLGCWVRESDCVPASELVFLPKLGLLKQGKPAEVQAELATDPDLAHKVEFSNSKRLSKFMPDPDISGRIELQLAELRMQRNARLRLYHQDGLRDNKIFVLQKVLDAYQVGNIDVLRHYAIHAKEKTSPFADPSGVNVWHAKEESKTAQLVQEAFADAHTKTYAMGEKGCGLKSDGSNIHNFKEFKELDEERGLRL</sequence>
<evidence type="ECO:0000313" key="2">
    <source>
        <dbReference type="Proteomes" id="UP000254968"/>
    </source>
</evidence>
<dbReference type="Proteomes" id="UP000254968">
    <property type="component" value="Unassembled WGS sequence"/>
</dbReference>
<protein>
    <submittedName>
        <fullName evidence="1">Uncharacterized protein</fullName>
    </submittedName>
</protein>
<proteinExistence type="predicted"/>
<keyword evidence="2" id="KW-1185">Reference proteome</keyword>
<dbReference type="OrthoDB" id="5606290at2"/>
<organism evidence="1 2">
    <name type="scientific">Legionella beliardensis</name>
    <dbReference type="NCBI Taxonomy" id="91822"/>
    <lineage>
        <taxon>Bacteria</taxon>
        <taxon>Pseudomonadati</taxon>
        <taxon>Pseudomonadota</taxon>
        <taxon>Gammaproteobacteria</taxon>
        <taxon>Legionellales</taxon>
        <taxon>Legionellaceae</taxon>
        <taxon>Legionella</taxon>
    </lineage>
</organism>
<name>A0A378HZB3_9GAMM</name>
<accession>A0A378HZB3</accession>
<dbReference type="EMBL" id="UGNV01000001">
    <property type="protein sequence ID" value="STX28278.1"/>
    <property type="molecule type" value="Genomic_DNA"/>
</dbReference>
<dbReference type="RefSeq" id="WP_115302039.1">
    <property type="nucleotide sequence ID" value="NZ_CAAAHO010000001.1"/>
</dbReference>
<reference evidence="1 2" key="1">
    <citation type="submission" date="2018-06" db="EMBL/GenBank/DDBJ databases">
        <authorList>
            <consortium name="Pathogen Informatics"/>
            <person name="Doyle S."/>
        </authorList>
    </citation>
    <scope>NUCLEOTIDE SEQUENCE [LARGE SCALE GENOMIC DNA]</scope>
    <source>
        <strain evidence="1 2">NCTC13315</strain>
    </source>
</reference>
<evidence type="ECO:0000313" key="1">
    <source>
        <dbReference type="EMBL" id="STX28278.1"/>
    </source>
</evidence>
<dbReference type="AlphaFoldDB" id="A0A378HZB3"/>